<feature type="region of interest" description="Disordered" evidence="2">
    <location>
        <begin position="425"/>
        <end position="444"/>
    </location>
</feature>
<accession>A0A023B3U9</accession>
<dbReference type="RefSeq" id="XP_011131377.1">
    <property type="nucleotide sequence ID" value="XM_011133075.1"/>
</dbReference>
<dbReference type="OrthoDB" id="6415790at2759"/>
<dbReference type="VEuPathDB" id="CryptoDB:GNI_106400"/>
<keyword evidence="5" id="KW-1185">Reference proteome</keyword>
<feature type="compositionally biased region" description="Polar residues" evidence="2">
    <location>
        <begin position="765"/>
        <end position="783"/>
    </location>
</feature>
<feature type="region of interest" description="Disordered" evidence="2">
    <location>
        <begin position="645"/>
        <end position="728"/>
    </location>
</feature>
<dbReference type="AlphaFoldDB" id="A0A023B3U9"/>
<protein>
    <submittedName>
        <fullName evidence="4">GYF domain protein</fullName>
    </submittedName>
</protein>
<dbReference type="EMBL" id="AFNH02000792">
    <property type="protein sequence ID" value="EZG56009.1"/>
    <property type="molecule type" value="Genomic_DNA"/>
</dbReference>
<organism evidence="4 5">
    <name type="scientific">Gregarina niphandrodes</name>
    <name type="common">Septate eugregarine</name>
    <dbReference type="NCBI Taxonomy" id="110365"/>
    <lineage>
        <taxon>Eukaryota</taxon>
        <taxon>Sar</taxon>
        <taxon>Alveolata</taxon>
        <taxon>Apicomplexa</taxon>
        <taxon>Conoidasida</taxon>
        <taxon>Gregarinasina</taxon>
        <taxon>Eugregarinorida</taxon>
        <taxon>Gregarinidae</taxon>
        <taxon>Gregarina</taxon>
    </lineage>
</organism>
<feature type="compositionally biased region" description="Polar residues" evidence="2">
    <location>
        <begin position="881"/>
        <end position="890"/>
    </location>
</feature>
<dbReference type="SUPFAM" id="SSF55277">
    <property type="entry name" value="GYF domain"/>
    <property type="match status" value="1"/>
</dbReference>
<dbReference type="InterPro" id="IPR035445">
    <property type="entry name" value="GYF-like_dom_sf"/>
</dbReference>
<feature type="region of interest" description="Disordered" evidence="2">
    <location>
        <begin position="815"/>
        <end position="896"/>
    </location>
</feature>
<evidence type="ECO:0000256" key="2">
    <source>
        <dbReference type="SAM" id="MobiDB-lite"/>
    </source>
</evidence>
<dbReference type="Gene3D" id="3.30.1490.40">
    <property type="match status" value="1"/>
</dbReference>
<dbReference type="InterPro" id="IPR003169">
    <property type="entry name" value="GYF"/>
</dbReference>
<feature type="compositionally biased region" description="Low complexity" evidence="2">
    <location>
        <begin position="784"/>
        <end position="794"/>
    </location>
</feature>
<proteinExistence type="predicted"/>
<dbReference type="PROSITE" id="PS50829">
    <property type="entry name" value="GYF"/>
    <property type="match status" value="1"/>
</dbReference>
<feature type="region of interest" description="Disordered" evidence="2">
    <location>
        <begin position="741"/>
        <end position="794"/>
    </location>
</feature>
<keyword evidence="1" id="KW-0175">Coiled coil</keyword>
<evidence type="ECO:0000313" key="5">
    <source>
        <dbReference type="Proteomes" id="UP000019763"/>
    </source>
</evidence>
<gene>
    <name evidence="4" type="ORF">GNI_106400</name>
</gene>
<feature type="domain" description="GYF" evidence="3">
    <location>
        <begin position="293"/>
        <end position="341"/>
    </location>
</feature>
<evidence type="ECO:0000256" key="1">
    <source>
        <dbReference type="SAM" id="Coils"/>
    </source>
</evidence>
<feature type="compositionally biased region" description="Pro residues" evidence="2">
    <location>
        <begin position="428"/>
        <end position="438"/>
    </location>
</feature>
<dbReference type="eggNOG" id="KOG1862">
    <property type="taxonomic scope" value="Eukaryota"/>
</dbReference>
<comment type="caution">
    <text evidence="4">The sequence shown here is derived from an EMBL/GenBank/DDBJ whole genome shotgun (WGS) entry which is preliminary data.</text>
</comment>
<sequence>MTYSREELLSAFRLYECPEGLRAHAAVYSEVPAEPEVLNAPASLSQAVSTATTRPKRTLSELASKVRGAPLAASAGSASNAGGRVMTRGAPAAAKTAFSRTAWPSSGEQPVTNNRFTSLENWASRSRLSRAANSYDKPGFDNKATTFDRGERAECEELIAEEDVDALRRSIVRWSDGRPLYMVAYHELLPLADKCAGKLNMTRGAGQNVDAVQQRKFFEQYEAHVADLYNEFARHKKLRLPEPANQALRLTPESSVALWPTFRELFLQTEEILQLLSLWETSLLKKTAPLKKPIMWEYLDPQNHVQGPFSSAKMNEWFRGDFFPPTLPIRVCGAQRFAPLVDVYPPSSASPPFLSPPPDRFLDQTDLLEKPYADPAAYAQAAAKSPPSIQHINDDHRPQMIPGRPNDSATSPAAVTMATAMTDTALAPQPPTTKPSPSPASATAVYRAPNPFQDMPLRDVPLRDVPLRDVPLRDVPLRDVPLRDGRLRDDSLRGVQDVSPVSNTREQEVADEGVAREGVAREGVAHEGATHEGMTRELTQDIEAAKQEEEELLRRHELDVLKRMELQRRQEEVRLAKEKKLREAARVREEEATNRVAAAIREQQQREVLEAQWRVEAQRQREAREAKLLAEKNALDSLVYNDNTAAKPPMRWKQPVPAVSPDDAETGPSIEESRRLPPQTATASAEGSDWRKKVGRKKSKRLEDVLTPAPKSVWQLPTRDVPASSSIWSDEPSIDVAAHITSPAHTSSNLSGSGAGGSIGGDTSMAQALSNQPGLGTVVQPSTSPTAVPASVARAAAQTSPPAAFPSALRVQAAVKPTSTKTQPVKAPPAVGKPVTPAKPVTTAKAVQKLPPKATPTIVHSSTVSAVPGPVPGAPADRKVSATSATVRSNSSDDARGNIKDLCAHYQIELDPDFITMLIGMPDIDSIKSFLSDNLPHMDESRVSEFSDAFWDVVRNPFQPVSNKRGQSRRK</sequence>
<dbReference type="GeneID" id="22913797"/>
<dbReference type="SMART" id="SM00444">
    <property type="entry name" value="GYF"/>
    <property type="match status" value="1"/>
</dbReference>
<feature type="compositionally biased region" description="Low complexity" evidence="2">
    <location>
        <begin position="824"/>
        <end position="847"/>
    </location>
</feature>
<evidence type="ECO:0000259" key="3">
    <source>
        <dbReference type="PROSITE" id="PS50829"/>
    </source>
</evidence>
<feature type="region of interest" description="Disordered" evidence="2">
    <location>
        <begin position="377"/>
        <end position="412"/>
    </location>
</feature>
<dbReference type="Proteomes" id="UP000019763">
    <property type="component" value="Unassembled WGS sequence"/>
</dbReference>
<dbReference type="Pfam" id="PF02213">
    <property type="entry name" value="GYF"/>
    <property type="match status" value="1"/>
</dbReference>
<name>A0A023B3U9_GRENI</name>
<evidence type="ECO:0000313" key="4">
    <source>
        <dbReference type="EMBL" id="EZG56009.1"/>
    </source>
</evidence>
<feature type="coiled-coil region" evidence="1">
    <location>
        <begin position="535"/>
        <end position="621"/>
    </location>
</feature>
<reference evidence="4" key="1">
    <citation type="submission" date="2013-12" db="EMBL/GenBank/DDBJ databases">
        <authorList>
            <person name="Omoto C.K."/>
            <person name="Sibley D."/>
            <person name="Venepally P."/>
            <person name="Hadjithomas M."/>
            <person name="Karamycheva S."/>
            <person name="Brunk B."/>
            <person name="Roos D."/>
            <person name="Caler E."/>
            <person name="Lorenzi H."/>
        </authorList>
    </citation>
    <scope>NUCLEOTIDE SEQUENCE</scope>
</reference>
<feature type="compositionally biased region" description="Low complexity" evidence="2">
    <location>
        <begin position="377"/>
        <end position="388"/>
    </location>
</feature>